<evidence type="ECO:0000313" key="1">
    <source>
        <dbReference type="EMBL" id="TGY31639.1"/>
    </source>
</evidence>
<organism evidence="1 2">
    <name type="scientific">Bacteroides caecimuris</name>
    <dbReference type="NCBI Taxonomy" id="1796613"/>
    <lineage>
        <taxon>Bacteria</taxon>
        <taxon>Pseudomonadati</taxon>
        <taxon>Bacteroidota</taxon>
        <taxon>Bacteroidia</taxon>
        <taxon>Bacteroidales</taxon>
        <taxon>Bacteroidaceae</taxon>
        <taxon>Bacteroides</taxon>
    </lineage>
</organism>
<sequence length="84" mass="9206">MQAVSFAKPDNTDAKVTGYESANCGNCEGVKGVKKSFFFICSQKIPVKQMVAIREGCEGEELNFIGALVIFGTMNSKPHRFLIK</sequence>
<evidence type="ECO:0000313" key="2">
    <source>
        <dbReference type="Proteomes" id="UP000309566"/>
    </source>
</evidence>
<proteinExistence type="predicted"/>
<dbReference type="EMBL" id="SRYX01000053">
    <property type="protein sequence ID" value="TGY31639.1"/>
    <property type="molecule type" value="Genomic_DNA"/>
</dbReference>
<dbReference type="RefSeq" id="WP_135999992.1">
    <property type="nucleotide sequence ID" value="NZ_SRYX01000053.1"/>
</dbReference>
<accession>A0A4S2CS85</accession>
<reference evidence="1 2" key="1">
    <citation type="submission" date="2019-04" db="EMBL/GenBank/DDBJ databases">
        <title>Microbes associate with the intestines of laboratory mice.</title>
        <authorList>
            <person name="Navarre W."/>
            <person name="Wong E."/>
            <person name="Huang K."/>
            <person name="Tropini C."/>
            <person name="Ng K."/>
            <person name="Yu B."/>
        </authorList>
    </citation>
    <scope>NUCLEOTIDE SEQUENCE [LARGE SCALE GENOMIC DNA]</scope>
    <source>
        <strain evidence="1 2">NM63_1-25</strain>
    </source>
</reference>
<comment type="caution">
    <text evidence="1">The sequence shown here is derived from an EMBL/GenBank/DDBJ whole genome shotgun (WGS) entry which is preliminary data.</text>
</comment>
<name>A0A4S2CS85_9BACE</name>
<protein>
    <submittedName>
        <fullName evidence="1">Uncharacterized protein</fullName>
    </submittedName>
</protein>
<gene>
    <name evidence="1" type="ORF">E5353_12890</name>
</gene>
<dbReference type="Proteomes" id="UP000309566">
    <property type="component" value="Unassembled WGS sequence"/>
</dbReference>
<dbReference type="AlphaFoldDB" id="A0A4S2CS85"/>